<evidence type="ECO:0000256" key="1">
    <source>
        <dbReference type="ARBA" id="ARBA00007261"/>
    </source>
</evidence>
<dbReference type="RefSeq" id="WP_005463296.1">
    <property type="nucleotide sequence ID" value="NZ_CM001484.1"/>
</dbReference>
<proteinExistence type="inferred from homology"/>
<reference evidence="3 4" key="1">
    <citation type="submission" date="2011-09" db="EMBL/GenBank/DDBJ databases">
        <authorList>
            <consortium name="US DOE Joint Genome Institute (JGI-PGF)"/>
            <person name="Lucas S."/>
            <person name="Han J."/>
            <person name="Lapidus A."/>
            <person name="Cheng J.-F."/>
            <person name="Goodwin L."/>
            <person name="Pitluck S."/>
            <person name="Peters L."/>
            <person name="Land M.L."/>
            <person name="Hauser L."/>
            <person name="Brambilla E."/>
            <person name="Klenk H.-P."/>
            <person name="Woyke T.J."/>
        </authorList>
    </citation>
    <scope>NUCLEOTIDE SEQUENCE [LARGE SCALE GENOMIC DNA]</scope>
    <source>
        <strain evidence="3 4">K62</strain>
    </source>
</reference>
<name>I1D0Q3_9PSEU</name>
<dbReference type="Pfam" id="PF05193">
    <property type="entry name" value="Peptidase_M16_C"/>
    <property type="match status" value="1"/>
</dbReference>
<dbReference type="STRING" id="928724.SacglDRAFT_01612"/>
<dbReference type="eggNOG" id="COG0612">
    <property type="taxonomic scope" value="Bacteria"/>
</dbReference>
<dbReference type="PANTHER" id="PTHR11851">
    <property type="entry name" value="METALLOPROTEASE"/>
    <property type="match status" value="1"/>
</dbReference>
<dbReference type="InterPro" id="IPR050361">
    <property type="entry name" value="MPP/UQCRC_Complex"/>
</dbReference>
<dbReference type="HOGENOM" id="CLU_009902_6_1_11"/>
<dbReference type="SUPFAM" id="SSF63411">
    <property type="entry name" value="LuxS/MPP-like metallohydrolase"/>
    <property type="match status" value="2"/>
</dbReference>
<feature type="domain" description="Peptidase M16 C-terminal" evidence="2">
    <location>
        <begin position="184"/>
        <end position="345"/>
    </location>
</feature>
<evidence type="ECO:0000313" key="3">
    <source>
        <dbReference type="EMBL" id="EIE98527.1"/>
    </source>
</evidence>
<dbReference type="PANTHER" id="PTHR11851:SF49">
    <property type="entry name" value="MITOCHONDRIAL-PROCESSING PEPTIDASE SUBUNIT ALPHA"/>
    <property type="match status" value="1"/>
</dbReference>
<dbReference type="OrthoDB" id="9811314at2"/>
<dbReference type="InterPro" id="IPR011249">
    <property type="entry name" value="Metalloenz_LuxS/M16"/>
</dbReference>
<dbReference type="Gene3D" id="3.30.830.10">
    <property type="entry name" value="Metalloenzyme, LuxS/M16 peptidase-like"/>
    <property type="match status" value="2"/>
</dbReference>
<protein>
    <submittedName>
        <fullName evidence="3">Putative Zn-dependent peptidase</fullName>
    </submittedName>
</protein>
<evidence type="ECO:0000259" key="2">
    <source>
        <dbReference type="Pfam" id="PF05193"/>
    </source>
</evidence>
<reference evidence="4" key="2">
    <citation type="submission" date="2012-01" db="EMBL/GenBank/DDBJ databases">
        <title>Noncontiguous Finished sequence of chromosome of Saccharomonospora glauca K62.</title>
        <authorList>
            <consortium name="US DOE Joint Genome Institute"/>
            <person name="Lucas S."/>
            <person name="Han J."/>
            <person name="Lapidus A."/>
            <person name="Cheng J.-F."/>
            <person name="Goodwin L."/>
            <person name="Pitluck S."/>
            <person name="Peters L."/>
            <person name="Mikhailova N."/>
            <person name="Held B."/>
            <person name="Detter J.C."/>
            <person name="Han C."/>
            <person name="Tapia R."/>
            <person name="Land M."/>
            <person name="Hauser L."/>
            <person name="Kyrpides N."/>
            <person name="Ivanova N."/>
            <person name="Pagani I."/>
            <person name="Brambilla E.-M."/>
            <person name="Klenk H.-P."/>
            <person name="Woyke T."/>
        </authorList>
    </citation>
    <scope>NUCLEOTIDE SEQUENCE [LARGE SCALE GENOMIC DNA]</scope>
    <source>
        <strain evidence="4">K62</strain>
    </source>
</reference>
<dbReference type="AlphaFoldDB" id="I1D0Q3"/>
<dbReference type="InterPro" id="IPR007863">
    <property type="entry name" value="Peptidase_M16_C"/>
</dbReference>
<gene>
    <name evidence="3" type="ORF">SacglDRAFT_01612</name>
</gene>
<keyword evidence="4" id="KW-1185">Reference proteome</keyword>
<accession>I1D0Q3</accession>
<organism evidence="3 4">
    <name type="scientific">Saccharomonospora glauca K62</name>
    <dbReference type="NCBI Taxonomy" id="928724"/>
    <lineage>
        <taxon>Bacteria</taxon>
        <taxon>Bacillati</taxon>
        <taxon>Actinomycetota</taxon>
        <taxon>Actinomycetes</taxon>
        <taxon>Pseudonocardiales</taxon>
        <taxon>Pseudonocardiaceae</taxon>
        <taxon>Saccharomonospora</taxon>
    </lineage>
</organism>
<dbReference type="EMBL" id="CM001484">
    <property type="protein sequence ID" value="EIE98527.1"/>
    <property type="molecule type" value="Genomic_DNA"/>
</dbReference>
<comment type="similarity">
    <text evidence="1">Belongs to the peptidase M16 family.</text>
</comment>
<dbReference type="GO" id="GO:0046872">
    <property type="term" value="F:metal ion binding"/>
    <property type="evidence" value="ECO:0007669"/>
    <property type="project" value="InterPro"/>
</dbReference>
<evidence type="ECO:0000313" key="4">
    <source>
        <dbReference type="Proteomes" id="UP000005087"/>
    </source>
</evidence>
<sequence length="434" mass="47215">MTRTIPPTRPPETITVPAHGRRRAATGLRVFAASRPAPLTEVRLYVPLPGAGHATTAAVLAEMLFAGRSRLRDRLDAIGGHLFAVAGADSLVVSGNALAAHTRELFTLLAGALREKVRSRPELHLARARIADGFRLARSRPELVVHQALSTIRYAGHPYGQPPPEPTVVDAVTEHDVIELWESLRPADATLCVVASAPVEQTLDLAAETFAEWRGSARPAPEEVPVPPPRPGPVTLVHRDSADRVLLRWGLDVVGPAHPELPAVELTHTALGGSYSCRLVETLRQRHGWAYTPSTSLLHQRRASLLVVSADVPTEAAEAVLDLVRDELRGLAENPVRGEELERARGKTLGAHALSLRSAAHVADVMLTLAEHDLELDAVERRVRKLHAVRESDMESVARRLFTPERATEVVLGDAVLLYAKLSAFYPVVHRSME</sequence>
<dbReference type="Proteomes" id="UP000005087">
    <property type="component" value="Chromosome"/>
</dbReference>